<gene>
    <name evidence="3" type="ORF">GCM10008957_19880</name>
</gene>
<evidence type="ECO:0000313" key="3">
    <source>
        <dbReference type="EMBL" id="GGR07236.1"/>
    </source>
</evidence>
<feature type="chain" id="PRO_5037669032" description="DM13 domain-containing protein" evidence="1">
    <location>
        <begin position="25"/>
        <end position="139"/>
    </location>
</feature>
<evidence type="ECO:0000256" key="1">
    <source>
        <dbReference type="SAM" id="SignalP"/>
    </source>
</evidence>
<name>A0A918F701_9DEIO</name>
<dbReference type="Pfam" id="PF10517">
    <property type="entry name" value="DM13"/>
    <property type="match status" value="1"/>
</dbReference>
<evidence type="ECO:0000259" key="2">
    <source>
        <dbReference type="PROSITE" id="PS51549"/>
    </source>
</evidence>
<keyword evidence="1" id="KW-0732">Signal</keyword>
<dbReference type="AlphaFoldDB" id="A0A918F701"/>
<comment type="caution">
    <text evidence="3">The sequence shown here is derived from an EMBL/GenBank/DDBJ whole genome shotgun (WGS) entry which is preliminary data.</text>
</comment>
<dbReference type="RefSeq" id="WP_189089891.1">
    <property type="nucleotide sequence ID" value="NZ_BMQL01000009.1"/>
</dbReference>
<proteinExistence type="predicted"/>
<feature type="domain" description="DM13" evidence="2">
    <location>
        <begin position="32"/>
        <end position="139"/>
    </location>
</feature>
<dbReference type="Proteomes" id="UP000603865">
    <property type="component" value="Unassembled WGS sequence"/>
</dbReference>
<protein>
    <recommendedName>
        <fullName evidence="2">DM13 domain-containing protein</fullName>
    </recommendedName>
</protein>
<keyword evidence="4" id="KW-1185">Reference proteome</keyword>
<dbReference type="PROSITE" id="PS51549">
    <property type="entry name" value="DM13"/>
    <property type="match status" value="1"/>
</dbReference>
<organism evidence="3 4">
    <name type="scientific">Deinococcus ruber</name>
    <dbReference type="NCBI Taxonomy" id="1848197"/>
    <lineage>
        <taxon>Bacteria</taxon>
        <taxon>Thermotogati</taxon>
        <taxon>Deinococcota</taxon>
        <taxon>Deinococci</taxon>
        <taxon>Deinococcales</taxon>
        <taxon>Deinococcaceae</taxon>
        <taxon>Deinococcus</taxon>
    </lineage>
</organism>
<reference evidence="3" key="1">
    <citation type="journal article" date="2014" name="Int. J. Syst. Evol. Microbiol.">
        <title>Complete genome sequence of Corynebacterium casei LMG S-19264T (=DSM 44701T), isolated from a smear-ripened cheese.</title>
        <authorList>
            <consortium name="US DOE Joint Genome Institute (JGI-PGF)"/>
            <person name="Walter F."/>
            <person name="Albersmeier A."/>
            <person name="Kalinowski J."/>
            <person name="Ruckert C."/>
        </authorList>
    </citation>
    <scope>NUCLEOTIDE SEQUENCE</scope>
    <source>
        <strain evidence="3">JCM 31311</strain>
    </source>
</reference>
<feature type="signal peptide" evidence="1">
    <location>
        <begin position="1"/>
        <end position="24"/>
    </location>
</feature>
<reference evidence="3" key="2">
    <citation type="submission" date="2020-09" db="EMBL/GenBank/DDBJ databases">
        <authorList>
            <person name="Sun Q."/>
            <person name="Ohkuma M."/>
        </authorList>
    </citation>
    <scope>NUCLEOTIDE SEQUENCE</scope>
    <source>
        <strain evidence="3">JCM 31311</strain>
    </source>
</reference>
<sequence length="139" mass="14291">MHTILKSLTVLSTAAALFAASANAQTMMMHAGTFHALGAPTSGTATISEAGGKVTLKLSALKTEPGPGLQVWLYQAAAPAKGTPDATIAKGKYVKVGELKKFSGTFTFTAPAGTKLNTYKSVVLWCADVKTAFAAADLQ</sequence>
<dbReference type="EMBL" id="BMQL01000009">
    <property type="protein sequence ID" value="GGR07236.1"/>
    <property type="molecule type" value="Genomic_DNA"/>
</dbReference>
<evidence type="ECO:0000313" key="4">
    <source>
        <dbReference type="Proteomes" id="UP000603865"/>
    </source>
</evidence>
<dbReference type="InterPro" id="IPR019545">
    <property type="entry name" value="DM13_domain"/>
</dbReference>
<accession>A0A918F701</accession>